<dbReference type="PROSITE" id="PS51831">
    <property type="entry name" value="HD"/>
    <property type="match status" value="1"/>
</dbReference>
<dbReference type="InterPro" id="IPR023023">
    <property type="entry name" value="dNTPase_2"/>
</dbReference>
<dbReference type="InterPro" id="IPR026875">
    <property type="entry name" value="PHydrolase_assoc_dom"/>
</dbReference>
<dbReference type="InterPro" id="IPR006261">
    <property type="entry name" value="dGTPase"/>
</dbReference>
<evidence type="ECO:0000313" key="5">
    <source>
        <dbReference type="EMBL" id="MFC5507908.1"/>
    </source>
</evidence>
<dbReference type="RefSeq" id="WP_377817592.1">
    <property type="nucleotide sequence ID" value="NZ_JBHSLU010000073.1"/>
</dbReference>
<evidence type="ECO:0000256" key="3">
    <source>
        <dbReference type="SAM" id="MobiDB-lite"/>
    </source>
</evidence>
<feature type="region of interest" description="Disordered" evidence="3">
    <location>
        <begin position="1"/>
        <end position="21"/>
    </location>
</feature>
<dbReference type="Proteomes" id="UP001596060">
    <property type="component" value="Unassembled WGS sequence"/>
</dbReference>
<comment type="caution">
    <text evidence="5">The sequence shown here is derived from an EMBL/GenBank/DDBJ whole genome shotgun (WGS) entry which is preliminary data.</text>
</comment>
<keyword evidence="6" id="KW-1185">Reference proteome</keyword>
<dbReference type="PANTHER" id="PTHR11373:SF32">
    <property type="entry name" value="DEOXYGUANOSINETRIPHOSPHATE TRIPHOSPHOHYDROLASE"/>
    <property type="match status" value="1"/>
</dbReference>
<proteinExistence type="inferred from homology"/>
<evidence type="ECO:0000313" key="6">
    <source>
        <dbReference type="Proteomes" id="UP001596060"/>
    </source>
</evidence>
<name>A0ABW0P7V9_9HYPH</name>
<feature type="compositionally biased region" description="Basic and acidic residues" evidence="3">
    <location>
        <begin position="9"/>
        <end position="21"/>
    </location>
</feature>
<dbReference type="InterPro" id="IPR003607">
    <property type="entry name" value="HD/PDEase_dom"/>
</dbReference>
<organism evidence="5 6">
    <name type="scientific">Bosea massiliensis</name>
    <dbReference type="NCBI Taxonomy" id="151419"/>
    <lineage>
        <taxon>Bacteria</taxon>
        <taxon>Pseudomonadati</taxon>
        <taxon>Pseudomonadota</taxon>
        <taxon>Alphaproteobacteria</taxon>
        <taxon>Hyphomicrobiales</taxon>
        <taxon>Boseaceae</taxon>
        <taxon>Bosea</taxon>
    </lineage>
</organism>
<evidence type="ECO:0000256" key="2">
    <source>
        <dbReference type="HAMAP-Rule" id="MF_01212"/>
    </source>
</evidence>
<dbReference type="SUPFAM" id="SSF109604">
    <property type="entry name" value="HD-domain/PDEase-like"/>
    <property type="match status" value="1"/>
</dbReference>
<dbReference type="CDD" id="cd00077">
    <property type="entry name" value="HDc"/>
    <property type="match status" value="1"/>
</dbReference>
<evidence type="ECO:0000259" key="4">
    <source>
        <dbReference type="PROSITE" id="PS51831"/>
    </source>
</evidence>
<accession>A0ABW0P7V9</accession>
<reference evidence="6" key="1">
    <citation type="journal article" date="2019" name="Int. J. Syst. Evol. Microbiol.">
        <title>The Global Catalogue of Microorganisms (GCM) 10K type strain sequencing project: providing services to taxonomists for standard genome sequencing and annotation.</title>
        <authorList>
            <consortium name="The Broad Institute Genomics Platform"/>
            <consortium name="The Broad Institute Genome Sequencing Center for Infectious Disease"/>
            <person name="Wu L."/>
            <person name="Ma J."/>
        </authorList>
    </citation>
    <scope>NUCLEOTIDE SEQUENCE [LARGE SCALE GENOMIC DNA]</scope>
    <source>
        <strain evidence="6">CCUG 43117</strain>
    </source>
</reference>
<dbReference type="Pfam" id="PF01966">
    <property type="entry name" value="HD"/>
    <property type="match status" value="1"/>
</dbReference>
<dbReference type="SMART" id="SM00471">
    <property type="entry name" value="HDc"/>
    <property type="match status" value="1"/>
</dbReference>
<dbReference type="PANTHER" id="PTHR11373">
    <property type="entry name" value="DEOXYNUCLEOSIDE TRIPHOSPHATE TRIPHOSPHOHYDROLASE"/>
    <property type="match status" value="1"/>
</dbReference>
<keyword evidence="1 2" id="KW-0378">Hydrolase</keyword>
<sequence>MTRPVYSESDQKREYEDGAHSDPWRSAYSRDYGRIIHSASFRRLQGKTQVFPGHESDFFRSRLTHSLEVAQIAEGIVERLNHEHDFFKQQQNRIEPRLVAAASLIHDLGHPPFGHNGERALDEMMLRHGGFEGNAQTLRIVSRLERKVIDESEKCYGLNLAYRTLAAVLKYDEMIPAERPGGSKVAKGYYETETALVRKIKEAVAGDPAFRPGKFKTLECVIMDLADDIAYSTYDLEDCLKAGFLTPAEILASADGLLSQVAEKVGEELGFAFSKAEVMAVFQDIFAPPEIPEGADADTKSELYVDWYRSSRKLANSSNLRTKLSSALVHEAILAVEVEPDKEFPMLSKPRLSDDQRKKVEVLKWYTRLSTIYSSRVKLAEYRGFEVVKGIFEALAHKKNGALLMPLDVRTRYEAANDDEALRMRIVCDFVAGMTDRYALEFYGRLASDNPQSMWKPI</sequence>
<dbReference type="Gene3D" id="1.10.3210.10">
    <property type="entry name" value="Hypothetical protein af1432"/>
    <property type="match status" value="1"/>
</dbReference>
<comment type="similarity">
    <text evidence="2">Belongs to the dGTPase family. Type 2 subfamily.</text>
</comment>
<dbReference type="InterPro" id="IPR050135">
    <property type="entry name" value="dGTPase-like"/>
</dbReference>
<dbReference type="NCBIfam" id="TIGR01353">
    <property type="entry name" value="dGTP_triPase"/>
    <property type="match status" value="1"/>
</dbReference>
<dbReference type="HAMAP" id="MF_01212">
    <property type="entry name" value="dGTPase_type2"/>
    <property type="match status" value="1"/>
</dbReference>
<dbReference type="Pfam" id="PF13286">
    <property type="entry name" value="HD_assoc"/>
    <property type="match status" value="1"/>
</dbReference>
<evidence type="ECO:0000256" key="1">
    <source>
        <dbReference type="ARBA" id="ARBA00022801"/>
    </source>
</evidence>
<dbReference type="InterPro" id="IPR006674">
    <property type="entry name" value="HD_domain"/>
</dbReference>
<feature type="domain" description="HD" evidence="4">
    <location>
        <begin position="62"/>
        <end position="232"/>
    </location>
</feature>
<dbReference type="EMBL" id="JBHSLU010000073">
    <property type="protein sequence ID" value="MFC5507908.1"/>
    <property type="molecule type" value="Genomic_DNA"/>
</dbReference>
<protein>
    <recommendedName>
        <fullName evidence="2">Deoxyguanosinetriphosphate triphosphohydrolase-like protein</fullName>
    </recommendedName>
</protein>
<gene>
    <name evidence="5" type="primary">dgt</name>
    <name evidence="5" type="ORF">ACFPN9_21940</name>
</gene>